<feature type="transmembrane region" description="Helical" evidence="8">
    <location>
        <begin position="318"/>
        <end position="335"/>
    </location>
</feature>
<comment type="similarity">
    <text evidence="2 7">Belongs to the major facilitator superfamily. Sugar transporter (TC 2.A.1.1) family.</text>
</comment>
<feature type="transmembrane region" description="Helical" evidence="8">
    <location>
        <begin position="442"/>
        <end position="461"/>
    </location>
</feature>
<dbReference type="NCBIfam" id="TIGR00879">
    <property type="entry name" value="SP"/>
    <property type="match status" value="1"/>
</dbReference>
<feature type="transmembrane region" description="Helical" evidence="8">
    <location>
        <begin position="276"/>
        <end position="298"/>
    </location>
</feature>
<keyword evidence="6 8" id="KW-0472">Membrane</keyword>
<dbReference type="InterPro" id="IPR050360">
    <property type="entry name" value="MFS_Sugar_Transporters"/>
</dbReference>
<keyword evidence="5 8" id="KW-1133">Transmembrane helix</keyword>
<sequence length="503" mass="55372">MPLISSHNSGRFHHTPRFMPKSRNALLSLVVFSTAVTSTSIGYDSMVMAGVIAVPQFTNFFHLNPTINGLMNASLWMGGLIACLFTQYLSDHYGRKRAIIISSLVSFVGVILQTASTSNIGMFIFARLVIGISNQLAGTASPLLIAEISPKLIRGFMVGLYFTCFNVGAIIASGVTYGSVGIPNTWAWRLPSLIQAAPSALSLLLLFIVPESPRWKIANGQLEYAVEVFQVIDTASEKEARAYVHQLKQTIDDESISSKSAWTVLLHPSQADKQRLIIVFTFAMVVELAGSSVGSWYLTIIMRQAGITNTDKLLQINLISSCWNFVCAVVGSYMFDHIGRKRQAIGAMIGMIATLFLLGGFVKMYGESNSKAGQYATVFFMFLFNGCYNFSITPLNCLYPSELFPMKTRAAGTTIFKFWNSGFGLLGTFISPIAMTRIGWKFYVINASYDVVLLALAYMYWVETKGMSLEEIGRLLGDTEVCIPELDGLECISESNTANYIKK</sequence>
<dbReference type="PROSITE" id="PS50850">
    <property type="entry name" value="MFS"/>
    <property type="match status" value="1"/>
</dbReference>
<evidence type="ECO:0000256" key="1">
    <source>
        <dbReference type="ARBA" id="ARBA00004141"/>
    </source>
</evidence>
<accession>C6S3P2</accession>
<keyword evidence="3 7" id="KW-0813">Transport</keyword>
<feature type="transmembrane region" description="Helical" evidence="8">
    <location>
        <begin position="378"/>
        <end position="398"/>
    </location>
</feature>
<feature type="transmembrane region" description="Helical" evidence="8">
    <location>
        <begin position="347"/>
        <end position="366"/>
    </location>
</feature>
<evidence type="ECO:0000256" key="5">
    <source>
        <dbReference type="ARBA" id="ARBA00022989"/>
    </source>
</evidence>
<dbReference type="PANTHER" id="PTHR48022">
    <property type="entry name" value="PLASTIDIC GLUCOSE TRANSPORTER 4"/>
    <property type="match status" value="1"/>
</dbReference>
<evidence type="ECO:0000256" key="2">
    <source>
        <dbReference type="ARBA" id="ARBA00010992"/>
    </source>
</evidence>
<dbReference type="InterPro" id="IPR020846">
    <property type="entry name" value="MFS_dom"/>
</dbReference>
<keyword evidence="10" id="KW-0762">Sugar transport</keyword>
<dbReference type="InterPro" id="IPR036259">
    <property type="entry name" value="MFS_trans_sf"/>
</dbReference>
<proteinExistence type="inferred from homology"/>
<evidence type="ECO:0000259" key="9">
    <source>
        <dbReference type="PROSITE" id="PS50850"/>
    </source>
</evidence>
<dbReference type="Gene3D" id="1.20.1250.20">
    <property type="entry name" value="MFS general substrate transporter like domains"/>
    <property type="match status" value="1"/>
</dbReference>
<dbReference type="PRINTS" id="PR00171">
    <property type="entry name" value="SUGRTRNSPORT"/>
</dbReference>
<feature type="transmembrane region" description="Helical" evidence="8">
    <location>
        <begin position="418"/>
        <end position="436"/>
    </location>
</feature>
<reference evidence="10" key="1">
    <citation type="submission" date="2007-07" db="EMBL/GenBank/DDBJ databases">
        <title>Isolation of two C. intermedia putative sugar transporters by RT-PCR with degenerate primers.</title>
        <authorList>
            <person name="Leandro M.J.T."/>
            <person name="Goncalves P."/>
            <person name="Spencer-Martins I."/>
        </authorList>
    </citation>
    <scope>NUCLEOTIDE SEQUENCE</scope>
    <source>
        <strain evidence="10">PYCC 4715</strain>
    </source>
</reference>
<dbReference type="InterPro" id="IPR003663">
    <property type="entry name" value="Sugar/inositol_transpt"/>
</dbReference>
<dbReference type="FunFam" id="1.20.1250.20:FF:000134">
    <property type="entry name" value="MFS sugar transporter protein"/>
    <property type="match status" value="1"/>
</dbReference>
<evidence type="ECO:0000256" key="4">
    <source>
        <dbReference type="ARBA" id="ARBA00022692"/>
    </source>
</evidence>
<dbReference type="EMBL" id="AM773681">
    <property type="protein sequence ID" value="CAO79523.1"/>
    <property type="molecule type" value="Genomic_DNA"/>
</dbReference>
<dbReference type="SUPFAM" id="SSF103473">
    <property type="entry name" value="MFS general substrate transporter"/>
    <property type="match status" value="1"/>
</dbReference>
<feature type="transmembrane region" description="Helical" evidence="8">
    <location>
        <begin position="186"/>
        <end position="209"/>
    </location>
</feature>
<feature type="transmembrane region" description="Helical" evidence="8">
    <location>
        <begin position="69"/>
        <end position="86"/>
    </location>
</feature>
<keyword evidence="4 8" id="KW-0812">Transmembrane</keyword>
<evidence type="ECO:0000256" key="6">
    <source>
        <dbReference type="ARBA" id="ARBA00023136"/>
    </source>
</evidence>
<feature type="transmembrane region" description="Helical" evidence="8">
    <location>
        <begin position="158"/>
        <end position="180"/>
    </location>
</feature>
<evidence type="ECO:0000256" key="3">
    <source>
        <dbReference type="ARBA" id="ARBA00022448"/>
    </source>
</evidence>
<feature type="domain" description="Major facilitator superfamily (MFS) profile" evidence="9">
    <location>
        <begin position="30"/>
        <end position="465"/>
    </location>
</feature>
<dbReference type="GO" id="GO:0005351">
    <property type="term" value="F:carbohydrate:proton symporter activity"/>
    <property type="evidence" value="ECO:0007669"/>
    <property type="project" value="TreeGrafter"/>
</dbReference>
<evidence type="ECO:0000313" key="10">
    <source>
        <dbReference type="EMBL" id="CAO79523.1"/>
    </source>
</evidence>
<feature type="transmembrane region" description="Helical" evidence="8">
    <location>
        <begin position="122"/>
        <end position="146"/>
    </location>
</feature>
<dbReference type="AlphaFoldDB" id="C6S3P2"/>
<organism evidence="10">
    <name type="scientific">Sungouiella intermedia</name>
    <dbReference type="NCBI Taxonomy" id="45354"/>
    <lineage>
        <taxon>Eukaryota</taxon>
        <taxon>Fungi</taxon>
        <taxon>Dikarya</taxon>
        <taxon>Ascomycota</taxon>
        <taxon>Saccharomycotina</taxon>
        <taxon>Pichiomycetes</taxon>
        <taxon>Metschnikowiaceae</taxon>
        <taxon>Sungouiella</taxon>
    </lineage>
</organism>
<dbReference type="PANTHER" id="PTHR48022:SF31">
    <property type="entry name" value="HEXOSE TRANSPORTER"/>
    <property type="match status" value="1"/>
</dbReference>
<comment type="subcellular location">
    <subcellularLocation>
        <location evidence="1">Membrane</location>
        <topology evidence="1">Multi-pass membrane protein</topology>
    </subcellularLocation>
</comment>
<feature type="transmembrane region" description="Helical" evidence="8">
    <location>
        <begin position="98"/>
        <end position="116"/>
    </location>
</feature>
<dbReference type="GO" id="GO:0016020">
    <property type="term" value="C:membrane"/>
    <property type="evidence" value="ECO:0007669"/>
    <property type="project" value="UniProtKB-SubCell"/>
</dbReference>
<evidence type="ECO:0000256" key="7">
    <source>
        <dbReference type="RuleBase" id="RU003346"/>
    </source>
</evidence>
<dbReference type="InterPro" id="IPR005828">
    <property type="entry name" value="MFS_sugar_transport-like"/>
</dbReference>
<protein>
    <submittedName>
        <fullName evidence="10">Putative sugar transporter 1</fullName>
    </submittedName>
</protein>
<dbReference type="Pfam" id="PF00083">
    <property type="entry name" value="Sugar_tr"/>
    <property type="match status" value="1"/>
</dbReference>
<evidence type="ECO:0000256" key="8">
    <source>
        <dbReference type="SAM" id="Phobius"/>
    </source>
</evidence>
<name>C6S3P2_9ASCO</name>
<gene>
    <name evidence="10" type="primary">pst1</name>
</gene>